<evidence type="ECO:0000256" key="16">
    <source>
        <dbReference type="ARBA" id="ARBA00023136"/>
    </source>
</evidence>
<name>J3LB27_ORYBR</name>
<evidence type="ECO:0000256" key="23">
    <source>
        <dbReference type="SAM" id="SignalP"/>
    </source>
</evidence>
<dbReference type="AlphaFoldDB" id="J3LB27"/>
<dbReference type="Proteomes" id="UP000006038">
    <property type="component" value="Unassembled WGS sequence"/>
</dbReference>
<comment type="catalytic activity">
    <reaction evidence="19">
        <text>L-threonyl-[protein] + ATP = O-phospho-L-threonyl-[protein] + ADP + H(+)</text>
        <dbReference type="Rhea" id="RHEA:46608"/>
        <dbReference type="Rhea" id="RHEA-COMP:11060"/>
        <dbReference type="Rhea" id="RHEA-COMP:11605"/>
        <dbReference type="ChEBI" id="CHEBI:15378"/>
        <dbReference type="ChEBI" id="CHEBI:30013"/>
        <dbReference type="ChEBI" id="CHEBI:30616"/>
        <dbReference type="ChEBI" id="CHEBI:61977"/>
        <dbReference type="ChEBI" id="CHEBI:456216"/>
        <dbReference type="EC" id="2.7.11.1"/>
    </reaction>
</comment>
<accession>J3LB27</accession>
<feature type="transmembrane region" description="Helical" evidence="22">
    <location>
        <begin position="634"/>
        <end position="659"/>
    </location>
</feature>
<evidence type="ECO:0000256" key="5">
    <source>
        <dbReference type="ARBA" id="ARBA00022527"/>
    </source>
</evidence>
<feature type="binding site" evidence="21">
    <location>
        <position position="727"/>
    </location>
    <ligand>
        <name>ATP</name>
        <dbReference type="ChEBI" id="CHEBI:30616"/>
    </ligand>
</feature>
<dbReference type="InterPro" id="IPR003591">
    <property type="entry name" value="Leu-rich_rpt_typical-subtyp"/>
</dbReference>
<sequence>MVENNTNNLLLPLLLFFLLSVSGAKLDHGELQALLTIKRDWGSPAALSSWKVRNSGSSGHCSWAGVACTDGHVTALFFSSFQIANPIPASVCSLKNLQYLDLSYNNLTGDFPTVLYNCSNLQFLDLSNNGFAGSLPDSIDKLSSGMIQHLNLSSNSFVGDVPSAIARLLKLRSLILDTNSFDGSYPGAAIGGLVELETLTLASNPFKPGPIPKEFGKLTKLTYLWLSGMNLTGSIPDELSPLRELTLLDLSQNKMEGTIPKWIWKLEKLEMLYLFASNFSGEIGPEITALNLQELDLAMNKLTGSIPQDIAKMKNLRLLNMYYNKLTGAIPEGIGRLPNLVDIRLFDNKLSGPLPPELGKHSDLGNLEVSNNNLSGELPDTLCFNRKLYDLVVFNNSFSGVFPASLGDCDTINNIMAFNNHFVGDFPKKIWSFGALTNVMIGNNSFTGALPREISPNITRIEMGNNMFSGAVPSVAVALKNFRAEHNQFAGALPDDMSGLGNLTELDLAGNRLSGPIPRSIKSLTRLTSLNLSSNQISGEIPATLGLMGLNILDLSKNKLTGHIPEEFNDLHLGFLNLSSNQLAGEIPSSLQDLAFDRSFLDNPDLCCRSESGMHVRTCPGIHGGGSAHDHLPLGIMLVMVILPAITLLSVAITGWLLLLRRKNGQLHDVASWKMTRFRAVDFTERDIVGSLSESNVIGRGGSGKVYRVQLGGGGGSCTPRTVAVKKMGCASKPETNLDKEFESETRTLGELRHGNVVDLLCCVSSHDTKLLVYEHMENGSLDQWLHRRHGRDGGGTGPPLDWATRLGIAVDVARGLSYMHEEFVRPVIHRDVKCSNILLDCRFRAKIADFGLARILANSGESESASAVCGTFGYIAPEYVYRSKVSVKVDVYSFGVVLLELATGRGAQDGGADSGSCLAKWAWKQRNNGAGPVAGLVDDEIRDDADCLDGMVAVFELGVVCTADEPASRPPMSEVLSRLLQCCDRDRSRTCSDDIITANKGVFGIESIDDSLDCIV</sequence>
<evidence type="ECO:0000256" key="13">
    <source>
        <dbReference type="ARBA" id="ARBA00022777"/>
    </source>
</evidence>
<dbReference type="Gene3D" id="3.80.10.10">
    <property type="entry name" value="Ribonuclease Inhibitor"/>
    <property type="match status" value="3"/>
</dbReference>
<comment type="subcellular location">
    <subcellularLocation>
        <location evidence="1">Cell membrane</location>
        <topology evidence="1">Single-pass membrane protein</topology>
    </subcellularLocation>
</comment>
<evidence type="ECO:0000256" key="6">
    <source>
        <dbReference type="ARBA" id="ARBA00022553"/>
    </source>
</evidence>
<dbReference type="PROSITE" id="PS00108">
    <property type="entry name" value="PROTEIN_KINASE_ST"/>
    <property type="match status" value="1"/>
</dbReference>
<dbReference type="FunFam" id="3.80.10.10:FF:000215">
    <property type="entry name" value="Receptor-like protein kinase HSL1"/>
    <property type="match status" value="1"/>
</dbReference>
<dbReference type="InterPro" id="IPR001611">
    <property type="entry name" value="Leu-rich_rpt"/>
</dbReference>
<dbReference type="InterPro" id="IPR008271">
    <property type="entry name" value="Ser/Thr_kinase_AS"/>
</dbReference>
<dbReference type="SMART" id="SM00369">
    <property type="entry name" value="LRR_TYP"/>
    <property type="match status" value="5"/>
</dbReference>
<evidence type="ECO:0000259" key="24">
    <source>
        <dbReference type="PROSITE" id="PS50011"/>
    </source>
</evidence>
<keyword evidence="7" id="KW-0433">Leucine-rich repeat</keyword>
<dbReference type="InterPro" id="IPR017441">
    <property type="entry name" value="Protein_kinase_ATP_BS"/>
</dbReference>
<dbReference type="GO" id="GO:0005524">
    <property type="term" value="F:ATP binding"/>
    <property type="evidence" value="ECO:0007669"/>
    <property type="project" value="UniProtKB-UniRule"/>
</dbReference>
<keyword evidence="11" id="KW-0677">Repeat</keyword>
<evidence type="ECO:0000256" key="1">
    <source>
        <dbReference type="ARBA" id="ARBA00004162"/>
    </source>
</evidence>
<dbReference type="Gene3D" id="3.30.200.20">
    <property type="entry name" value="Phosphorylase Kinase, domain 1"/>
    <property type="match status" value="1"/>
</dbReference>
<evidence type="ECO:0000256" key="2">
    <source>
        <dbReference type="ARBA" id="ARBA00008684"/>
    </source>
</evidence>
<dbReference type="STRING" id="4533.J3LB27"/>
<comment type="similarity">
    <text evidence="2">Belongs to the protein kinase superfamily. Ser/Thr protein kinase family.</text>
</comment>
<keyword evidence="9 22" id="KW-0812">Transmembrane</keyword>
<evidence type="ECO:0000256" key="21">
    <source>
        <dbReference type="PROSITE-ProRule" id="PRU10141"/>
    </source>
</evidence>
<keyword evidence="17" id="KW-0675">Receptor</keyword>
<dbReference type="SMART" id="SM00220">
    <property type="entry name" value="S_TKc"/>
    <property type="match status" value="1"/>
</dbReference>
<feature type="signal peptide" evidence="23">
    <location>
        <begin position="1"/>
        <end position="23"/>
    </location>
</feature>
<dbReference type="GO" id="GO:0004674">
    <property type="term" value="F:protein serine/threonine kinase activity"/>
    <property type="evidence" value="ECO:0007669"/>
    <property type="project" value="UniProtKB-KW"/>
</dbReference>
<dbReference type="InterPro" id="IPR001245">
    <property type="entry name" value="Ser-Thr/Tyr_kinase_cat_dom"/>
</dbReference>
<keyword evidence="6" id="KW-0597">Phosphoprotein</keyword>
<dbReference type="Pfam" id="PF00560">
    <property type="entry name" value="LRR_1"/>
    <property type="match status" value="5"/>
</dbReference>
<keyword evidence="8" id="KW-0808">Transferase</keyword>
<keyword evidence="13" id="KW-0418">Kinase</keyword>
<dbReference type="FunFam" id="3.80.10.10:FF:000041">
    <property type="entry name" value="LRR receptor-like serine/threonine-protein kinase ERECTA"/>
    <property type="match status" value="1"/>
</dbReference>
<reference evidence="25" key="1">
    <citation type="submission" date="2013-04" db="UniProtKB">
        <authorList>
            <consortium name="EnsemblPlants"/>
        </authorList>
    </citation>
    <scope>IDENTIFICATION</scope>
</reference>
<protein>
    <recommendedName>
        <fullName evidence="3">non-specific serine/threonine protein kinase</fullName>
        <ecNumber evidence="3">2.7.11.1</ecNumber>
    </recommendedName>
</protein>
<dbReference type="InterPro" id="IPR013210">
    <property type="entry name" value="LRR_N_plant-typ"/>
</dbReference>
<keyword evidence="15 22" id="KW-1133">Transmembrane helix</keyword>
<dbReference type="GeneID" id="102700959"/>
<dbReference type="OMA" id="ISECNVI"/>
<evidence type="ECO:0000256" key="10">
    <source>
        <dbReference type="ARBA" id="ARBA00022729"/>
    </source>
</evidence>
<dbReference type="FunFam" id="3.80.10.10:FF:000228">
    <property type="entry name" value="Leucine-rich repeat receptor-like serine/threonine-protein kinase BAM1"/>
    <property type="match status" value="1"/>
</dbReference>
<keyword evidence="5" id="KW-0723">Serine/threonine-protein kinase</keyword>
<dbReference type="PRINTS" id="PR00019">
    <property type="entry name" value="LEURICHRPT"/>
</dbReference>
<dbReference type="Pfam" id="PF08263">
    <property type="entry name" value="LRRNT_2"/>
    <property type="match status" value="1"/>
</dbReference>
<keyword evidence="18" id="KW-0325">Glycoprotein</keyword>
<dbReference type="RefSeq" id="XP_040376860.1">
    <property type="nucleotide sequence ID" value="XM_040520926.1"/>
</dbReference>
<evidence type="ECO:0000313" key="25">
    <source>
        <dbReference type="EnsemblPlants" id="OB02G18440.1"/>
    </source>
</evidence>
<evidence type="ECO:0000256" key="14">
    <source>
        <dbReference type="ARBA" id="ARBA00022840"/>
    </source>
</evidence>
<feature type="domain" description="Protein kinase" evidence="24">
    <location>
        <begin position="692"/>
        <end position="981"/>
    </location>
</feature>
<dbReference type="InterPro" id="IPR050647">
    <property type="entry name" value="Plant_LRR-RLKs"/>
</dbReference>
<dbReference type="InterPro" id="IPR000719">
    <property type="entry name" value="Prot_kinase_dom"/>
</dbReference>
<evidence type="ECO:0000256" key="15">
    <source>
        <dbReference type="ARBA" id="ARBA00022989"/>
    </source>
</evidence>
<evidence type="ECO:0000256" key="12">
    <source>
        <dbReference type="ARBA" id="ARBA00022741"/>
    </source>
</evidence>
<evidence type="ECO:0000256" key="20">
    <source>
        <dbReference type="ARBA" id="ARBA00048679"/>
    </source>
</evidence>
<dbReference type="Gene3D" id="1.10.510.10">
    <property type="entry name" value="Transferase(Phosphotransferase) domain 1"/>
    <property type="match status" value="1"/>
</dbReference>
<keyword evidence="16 22" id="KW-0472">Membrane</keyword>
<organism evidence="25">
    <name type="scientific">Oryza brachyantha</name>
    <name type="common">malo sina</name>
    <dbReference type="NCBI Taxonomy" id="4533"/>
    <lineage>
        <taxon>Eukaryota</taxon>
        <taxon>Viridiplantae</taxon>
        <taxon>Streptophyta</taxon>
        <taxon>Embryophyta</taxon>
        <taxon>Tracheophyta</taxon>
        <taxon>Spermatophyta</taxon>
        <taxon>Magnoliopsida</taxon>
        <taxon>Liliopsida</taxon>
        <taxon>Poales</taxon>
        <taxon>Poaceae</taxon>
        <taxon>BOP clade</taxon>
        <taxon>Oryzoideae</taxon>
        <taxon>Oryzeae</taxon>
        <taxon>Oryzinae</taxon>
        <taxon>Oryza</taxon>
    </lineage>
</organism>
<dbReference type="GO" id="GO:0033612">
    <property type="term" value="F:receptor serine/threonine kinase binding"/>
    <property type="evidence" value="ECO:0007669"/>
    <property type="project" value="TreeGrafter"/>
</dbReference>
<keyword evidence="10 23" id="KW-0732">Signal</keyword>
<evidence type="ECO:0000313" key="26">
    <source>
        <dbReference type="Proteomes" id="UP000006038"/>
    </source>
</evidence>
<comment type="catalytic activity">
    <reaction evidence="20">
        <text>L-seryl-[protein] + ATP = O-phospho-L-seryl-[protein] + ADP + H(+)</text>
        <dbReference type="Rhea" id="RHEA:17989"/>
        <dbReference type="Rhea" id="RHEA-COMP:9863"/>
        <dbReference type="Rhea" id="RHEA-COMP:11604"/>
        <dbReference type="ChEBI" id="CHEBI:15378"/>
        <dbReference type="ChEBI" id="CHEBI:29999"/>
        <dbReference type="ChEBI" id="CHEBI:30616"/>
        <dbReference type="ChEBI" id="CHEBI:83421"/>
        <dbReference type="ChEBI" id="CHEBI:456216"/>
        <dbReference type="EC" id="2.7.11.1"/>
    </reaction>
</comment>
<dbReference type="Pfam" id="PF07714">
    <property type="entry name" value="PK_Tyr_Ser-Thr"/>
    <property type="match status" value="1"/>
</dbReference>
<evidence type="ECO:0000256" key="11">
    <source>
        <dbReference type="ARBA" id="ARBA00022737"/>
    </source>
</evidence>
<keyword evidence="26" id="KW-1185">Reference proteome</keyword>
<evidence type="ECO:0000256" key="3">
    <source>
        <dbReference type="ARBA" id="ARBA00012513"/>
    </source>
</evidence>
<dbReference type="CDD" id="cd14066">
    <property type="entry name" value="STKc_IRAK"/>
    <property type="match status" value="1"/>
</dbReference>
<dbReference type="Pfam" id="PF13855">
    <property type="entry name" value="LRR_8"/>
    <property type="match status" value="3"/>
</dbReference>
<dbReference type="KEGG" id="obr:102700959"/>
<dbReference type="PANTHER" id="PTHR48056:SF29">
    <property type="entry name" value="RECEPTOR-LIKE PROTEIN KINASE HSL1"/>
    <property type="match status" value="1"/>
</dbReference>
<proteinExistence type="inferred from homology"/>
<dbReference type="InterPro" id="IPR011009">
    <property type="entry name" value="Kinase-like_dom_sf"/>
</dbReference>
<evidence type="ECO:0000256" key="9">
    <source>
        <dbReference type="ARBA" id="ARBA00022692"/>
    </source>
</evidence>
<evidence type="ECO:0000256" key="4">
    <source>
        <dbReference type="ARBA" id="ARBA00022475"/>
    </source>
</evidence>
<dbReference type="EC" id="2.7.11.1" evidence="3"/>
<dbReference type="HOGENOM" id="CLU_000288_22_1_1"/>
<dbReference type="FunFam" id="1.10.510.10:FF:000417">
    <property type="entry name" value="Leucine-rich repeat receptor-like protein kinase"/>
    <property type="match status" value="1"/>
</dbReference>
<dbReference type="SUPFAM" id="SSF52047">
    <property type="entry name" value="RNI-like"/>
    <property type="match status" value="1"/>
</dbReference>
<dbReference type="EnsemblPlants" id="OB02G18440.1">
    <property type="protein sequence ID" value="OB02G18440.1"/>
    <property type="gene ID" value="OB02G18440"/>
</dbReference>
<evidence type="ECO:0000256" key="22">
    <source>
        <dbReference type="SAM" id="Phobius"/>
    </source>
</evidence>
<dbReference type="PANTHER" id="PTHR48056">
    <property type="entry name" value="LRR RECEPTOR-LIKE SERINE/THREONINE-PROTEIN KINASE-RELATED"/>
    <property type="match status" value="1"/>
</dbReference>
<dbReference type="GO" id="GO:0005886">
    <property type="term" value="C:plasma membrane"/>
    <property type="evidence" value="ECO:0007669"/>
    <property type="project" value="UniProtKB-SubCell"/>
</dbReference>
<dbReference type="InterPro" id="IPR032675">
    <property type="entry name" value="LRR_dom_sf"/>
</dbReference>
<dbReference type="PROSITE" id="PS51450">
    <property type="entry name" value="LRR"/>
    <property type="match status" value="1"/>
</dbReference>
<dbReference type="Gramene" id="OB02G18440.1">
    <property type="protein sequence ID" value="OB02G18440.1"/>
    <property type="gene ID" value="OB02G18440"/>
</dbReference>
<feature type="chain" id="PRO_5003772145" description="non-specific serine/threonine protein kinase" evidence="23">
    <location>
        <begin position="24"/>
        <end position="1017"/>
    </location>
</feature>
<dbReference type="PROSITE" id="PS00107">
    <property type="entry name" value="PROTEIN_KINASE_ATP"/>
    <property type="match status" value="1"/>
</dbReference>
<keyword evidence="12 21" id="KW-0547">Nucleotide-binding</keyword>
<gene>
    <name evidence="25" type="primary">LOC102700959</name>
</gene>
<keyword evidence="4" id="KW-1003">Cell membrane</keyword>
<evidence type="ECO:0000256" key="8">
    <source>
        <dbReference type="ARBA" id="ARBA00022679"/>
    </source>
</evidence>
<evidence type="ECO:0000256" key="18">
    <source>
        <dbReference type="ARBA" id="ARBA00023180"/>
    </source>
</evidence>
<evidence type="ECO:0000256" key="17">
    <source>
        <dbReference type="ARBA" id="ARBA00023170"/>
    </source>
</evidence>
<evidence type="ECO:0000256" key="19">
    <source>
        <dbReference type="ARBA" id="ARBA00047899"/>
    </source>
</evidence>
<dbReference type="PROSITE" id="PS50011">
    <property type="entry name" value="PROTEIN_KINASE_DOM"/>
    <property type="match status" value="1"/>
</dbReference>
<evidence type="ECO:0000256" key="7">
    <source>
        <dbReference type="ARBA" id="ARBA00022614"/>
    </source>
</evidence>
<dbReference type="OrthoDB" id="676979at2759"/>
<dbReference type="eggNOG" id="ENOG502QQPF">
    <property type="taxonomic scope" value="Eukaryota"/>
</dbReference>
<dbReference type="SUPFAM" id="SSF56112">
    <property type="entry name" value="Protein kinase-like (PK-like)"/>
    <property type="match status" value="1"/>
</dbReference>
<keyword evidence="14 21" id="KW-0067">ATP-binding</keyword>